<reference evidence="2" key="1">
    <citation type="journal article" date="2017" name="Nat. Ecol. Evol.">
        <title>Genome expansion and lineage-specific genetic innovations in the forest pathogenic fungi Armillaria.</title>
        <authorList>
            <person name="Sipos G."/>
            <person name="Prasanna A.N."/>
            <person name="Walter M.C."/>
            <person name="O'Connor E."/>
            <person name="Balint B."/>
            <person name="Krizsan K."/>
            <person name="Kiss B."/>
            <person name="Hess J."/>
            <person name="Varga T."/>
            <person name="Slot J."/>
            <person name="Riley R."/>
            <person name="Boka B."/>
            <person name="Rigling D."/>
            <person name="Barry K."/>
            <person name="Lee J."/>
            <person name="Mihaltcheva S."/>
            <person name="LaButti K."/>
            <person name="Lipzen A."/>
            <person name="Waldron R."/>
            <person name="Moloney N.M."/>
            <person name="Sperisen C."/>
            <person name="Kredics L."/>
            <person name="Vagvoelgyi C."/>
            <person name="Patrignani A."/>
            <person name="Fitzpatrick D."/>
            <person name="Nagy I."/>
            <person name="Doyle S."/>
            <person name="Anderson J.B."/>
            <person name="Grigoriev I.V."/>
            <person name="Gueldener U."/>
            <person name="Muensterkoetter M."/>
            <person name="Nagy L.G."/>
        </authorList>
    </citation>
    <scope>NUCLEOTIDE SEQUENCE [LARGE SCALE GENOMIC DNA]</scope>
    <source>
        <strain evidence="2">Ar21-2</strain>
    </source>
</reference>
<name>A0A2H3CQC1_ARMGA</name>
<accession>A0A2H3CQC1</accession>
<protein>
    <submittedName>
        <fullName evidence="1">Uncharacterized protein</fullName>
    </submittedName>
</protein>
<dbReference type="Proteomes" id="UP000217790">
    <property type="component" value="Unassembled WGS sequence"/>
</dbReference>
<evidence type="ECO:0000313" key="1">
    <source>
        <dbReference type="EMBL" id="PBK85245.1"/>
    </source>
</evidence>
<dbReference type="InParanoid" id="A0A2H3CQC1"/>
<sequence>MTQLPFLVFATPLCHMETSCPTSVTTVSHDYIQLNYKETCIVRFLVPVCDQCLLVLVFMLTHYAEQEVAFLFSQHPMELFYMVATAKRCMMTVWAVRSTRVLFGEVTDEDTLEEMLESIFWNNFEDKTAAFDKKPDKISMLKKIEEVPDTDTEKTYITFLNGGP</sequence>
<gene>
    <name evidence="1" type="ORF">ARMGADRAFT_1036533</name>
</gene>
<dbReference type="AlphaFoldDB" id="A0A2H3CQC1"/>
<proteinExistence type="predicted"/>
<dbReference type="EMBL" id="KZ293692">
    <property type="protein sequence ID" value="PBK85245.1"/>
    <property type="molecule type" value="Genomic_DNA"/>
</dbReference>
<keyword evidence="2" id="KW-1185">Reference proteome</keyword>
<organism evidence="1 2">
    <name type="scientific">Armillaria gallica</name>
    <name type="common">Bulbous honey fungus</name>
    <name type="synonym">Armillaria bulbosa</name>
    <dbReference type="NCBI Taxonomy" id="47427"/>
    <lineage>
        <taxon>Eukaryota</taxon>
        <taxon>Fungi</taxon>
        <taxon>Dikarya</taxon>
        <taxon>Basidiomycota</taxon>
        <taxon>Agaricomycotina</taxon>
        <taxon>Agaricomycetes</taxon>
        <taxon>Agaricomycetidae</taxon>
        <taxon>Agaricales</taxon>
        <taxon>Marasmiineae</taxon>
        <taxon>Physalacriaceae</taxon>
        <taxon>Armillaria</taxon>
    </lineage>
</organism>
<evidence type="ECO:0000313" key="2">
    <source>
        <dbReference type="Proteomes" id="UP000217790"/>
    </source>
</evidence>